<organism evidence="1 2">
    <name type="scientific">Ladona fulva</name>
    <name type="common">Scarce chaser dragonfly</name>
    <name type="synonym">Libellula fulva</name>
    <dbReference type="NCBI Taxonomy" id="123851"/>
    <lineage>
        <taxon>Eukaryota</taxon>
        <taxon>Metazoa</taxon>
        <taxon>Ecdysozoa</taxon>
        <taxon>Arthropoda</taxon>
        <taxon>Hexapoda</taxon>
        <taxon>Insecta</taxon>
        <taxon>Pterygota</taxon>
        <taxon>Palaeoptera</taxon>
        <taxon>Odonata</taxon>
        <taxon>Epiprocta</taxon>
        <taxon>Anisoptera</taxon>
        <taxon>Libelluloidea</taxon>
        <taxon>Libellulidae</taxon>
        <taxon>Ladona</taxon>
    </lineage>
</organism>
<dbReference type="AlphaFoldDB" id="A0A8K0K0G3"/>
<comment type="caution">
    <text evidence="1">The sequence shown here is derived from an EMBL/GenBank/DDBJ whole genome shotgun (WGS) entry which is preliminary data.</text>
</comment>
<sequence length="247" mass="27245">MAEKPSKKKTTPLIMEKFGKTFMKIAKQQNDLTTHPLDLFEEEVREAEEAEAEEEDGAARGRMPEPCYARKCTANEHCCPGFVCVDVDGVTTEYFTVVGSCLASIGLRQGELCRRDGDCESGLLCAAEEDEDVPGGAIGRVVSGTDGRSAPRQMDSAIIRTCQPPTRSRKLYGEECLLSGECDISKGLCCQLQRRHRQAPRKVCSYFKDSLTCIGPVAEDRVKDTVRHTAGEKRITGKTVSFGRIRK</sequence>
<dbReference type="EMBL" id="KZ308169">
    <property type="protein sequence ID" value="KAG8223663.1"/>
    <property type="molecule type" value="Genomic_DNA"/>
</dbReference>
<dbReference type="OrthoDB" id="4321958at2759"/>
<name>A0A8K0K0G3_LADFU</name>
<evidence type="ECO:0000313" key="2">
    <source>
        <dbReference type="Proteomes" id="UP000792457"/>
    </source>
</evidence>
<dbReference type="Proteomes" id="UP000792457">
    <property type="component" value="Unassembled WGS sequence"/>
</dbReference>
<reference evidence="1" key="1">
    <citation type="submission" date="2013-04" db="EMBL/GenBank/DDBJ databases">
        <authorList>
            <person name="Qu J."/>
            <person name="Murali S.C."/>
            <person name="Bandaranaike D."/>
            <person name="Bellair M."/>
            <person name="Blankenburg K."/>
            <person name="Chao H."/>
            <person name="Dinh H."/>
            <person name="Doddapaneni H."/>
            <person name="Downs B."/>
            <person name="Dugan-Rocha S."/>
            <person name="Elkadiri S."/>
            <person name="Gnanaolivu R.D."/>
            <person name="Hernandez B."/>
            <person name="Javaid M."/>
            <person name="Jayaseelan J.C."/>
            <person name="Lee S."/>
            <person name="Li M."/>
            <person name="Ming W."/>
            <person name="Munidasa M."/>
            <person name="Muniz J."/>
            <person name="Nguyen L."/>
            <person name="Ongeri F."/>
            <person name="Osuji N."/>
            <person name="Pu L.-L."/>
            <person name="Puazo M."/>
            <person name="Qu C."/>
            <person name="Quiroz J."/>
            <person name="Raj R."/>
            <person name="Weissenberger G."/>
            <person name="Xin Y."/>
            <person name="Zou X."/>
            <person name="Han Y."/>
            <person name="Richards S."/>
            <person name="Worley K."/>
            <person name="Muzny D."/>
            <person name="Gibbs R."/>
        </authorList>
    </citation>
    <scope>NUCLEOTIDE SEQUENCE</scope>
    <source>
        <strain evidence="1">Sampled in the wild</strain>
    </source>
</reference>
<proteinExistence type="predicted"/>
<gene>
    <name evidence="1" type="ORF">J437_LFUL001770</name>
</gene>
<accession>A0A8K0K0G3</accession>
<evidence type="ECO:0008006" key="3">
    <source>
        <dbReference type="Google" id="ProtNLM"/>
    </source>
</evidence>
<protein>
    <recommendedName>
        <fullName evidence="3">Prohormone-3</fullName>
    </recommendedName>
</protein>
<evidence type="ECO:0000313" key="1">
    <source>
        <dbReference type="EMBL" id="KAG8223663.1"/>
    </source>
</evidence>
<keyword evidence="2" id="KW-1185">Reference proteome</keyword>
<reference evidence="1" key="2">
    <citation type="submission" date="2017-10" db="EMBL/GenBank/DDBJ databases">
        <title>Ladona fulva Genome sequencing and assembly.</title>
        <authorList>
            <person name="Murali S."/>
            <person name="Richards S."/>
            <person name="Bandaranaike D."/>
            <person name="Bellair M."/>
            <person name="Blankenburg K."/>
            <person name="Chao H."/>
            <person name="Dinh H."/>
            <person name="Doddapaneni H."/>
            <person name="Dugan-Rocha S."/>
            <person name="Elkadiri S."/>
            <person name="Gnanaolivu R."/>
            <person name="Hernandez B."/>
            <person name="Skinner E."/>
            <person name="Javaid M."/>
            <person name="Lee S."/>
            <person name="Li M."/>
            <person name="Ming W."/>
            <person name="Munidasa M."/>
            <person name="Muniz J."/>
            <person name="Nguyen L."/>
            <person name="Hughes D."/>
            <person name="Osuji N."/>
            <person name="Pu L.-L."/>
            <person name="Puazo M."/>
            <person name="Qu C."/>
            <person name="Quiroz J."/>
            <person name="Raj R."/>
            <person name="Weissenberger G."/>
            <person name="Xin Y."/>
            <person name="Zou X."/>
            <person name="Han Y."/>
            <person name="Worley K."/>
            <person name="Muzny D."/>
            <person name="Gibbs R."/>
        </authorList>
    </citation>
    <scope>NUCLEOTIDE SEQUENCE</scope>
    <source>
        <strain evidence="1">Sampled in the wild</strain>
    </source>
</reference>